<sequence>TYVKKEKDLFPALLGLFREWDPDVLIGYEVQMLSWGYLIQRALVFDLDLASKLARVSGSSSSSNMDSEKDQWGAAHASEIKIAGRIVLNVWRLMRHEVTLNVYSFENVAFHVLHERIPLFPYRSLSDWWDHKTDMHRWRTVQHYVTRCCGNVRLLEQLDFIGRTSELARLFGILFYSVISRGSQFRVESMMLRIAKPMNYIAASPSVQQRNSMRAPEVIPLVLEPESRFYHHPVLVLDFQSLYPSMMIAYNYCYSTCLGRVSSIAEGSHFKFGALSLSEPPSLLKQLERDIHISPNGVAFVKSNVRRGVLPRMLEDILNTRIMVKNSMKKWKDNKSTYRMLDARQLGLKLIANVTYGYTSANFSGRMPCVEIADSIVRKARETLERAIDLVNTTSKWGARVVYGDTDSLFVLLKGVSKDEAFRIGHEITETVTAQNPKPVKLKFEKVYLPCVLQTKKRYVGYMYETADQKEAVFDAKGIETVRRDTCPAVAKVCGIA</sequence>
<dbReference type="Pfam" id="PF03104">
    <property type="entry name" value="DNA_pol_B_exo1"/>
    <property type="match status" value="1"/>
</dbReference>
<name>A7S2J9_NEMVE</name>
<dbReference type="PRINTS" id="PR00106">
    <property type="entry name" value="DNAPOLB"/>
</dbReference>
<keyword evidence="3 13" id="KW-0808">Transferase</keyword>
<feature type="domain" description="DNA-directed DNA polymerase family B multifunctional" evidence="14">
    <location>
        <begin position="175"/>
        <end position="494"/>
    </location>
</feature>
<dbReference type="Proteomes" id="UP000001593">
    <property type="component" value="Unassembled WGS sequence"/>
</dbReference>
<evidence type="ECO:0000259" key="15">
    <source>
        <dbReference type="Pfam" id="PF03104"/>
    </source>
</evidence>
<dbReference type="FunFam" id="3.30.420.10:FF:000232">
    <property type="entry name" value="DNA polymerase"/>
    <property type="match status" value="1"/>
</dbReference>
<evidence type="ECO:0000256" key="1">
    <source>
        <dbReference type="ARBA" id="ARBA00001966"/>
    </source>
</evidence>
<dbReference type="GO" id="GO:0000166">
    <property type="term" value="F:nucleotide binding"/>
    <property type="evidence" value="ECO:0007669"/>
    <property type="project" value="InterPro"/>
</dbReference>
<dbReference type="GO" id="GO:0006260">
    <property type="term" value="P:DNA replication"/>
    <property type="evidence" value="ECO:0007669"/>
    <property type="project" value="UniProtKB-KW"/>
</dbReference>
<dbReference type="GO" id="GO:0006281">
    <property type="term" value="P:DNA repair"/>
    <property type="evidence" value="ECO:0007669"/>
    <property type="project" value="UniProtKB-KW"/>
</dbReference>
<reference evidence="16 17" key="1">
    <citation type="journal article" date="2007" name="Science">
        <title>Sea anemone genome reveals ancestral eumetazoan gene repertoire and genomic organization.</title>
        <authorList>
            <person name="Putnam N.H."/>
            <person name="Srivastava M."/>
            <person name="Hellsten U."/>
            <person name="Dirks B."/>
            <person name="Chapman J."/>
            <person name="Salamov A."/>
            <person name="Terry A."/>
            <person name="Shapiro H."/>
            <person name="Lindquist E."/>
            <person name="Kapitonov V.V."/>
            <person name="Jurka J."/>
            <person name="Genikhovich G."/>
            <person name="Grigoriev I.V."/>
            <person name="Lucas S.M."/>
            <person name="Steele R.E."/>
            <person name="Finnerty J.R."/>
            <person name="Technau U."/>
            <person name="Martindale M.Q."/>
            <person name="Rokhsar D.S."/>
        </authorList>
    </citation>
    <scope>NUCLEOTIDE SEQUENCE [LARGE SCALE GENOMIC DNA]</scope>
    <source>
        <strain evidence="17">CH2 X CH6</strain>
    </source>
</reference>
<dbReference type="SMART" id="SM00486">
    <property type="entry name" value="POLBc"/>
    <property type="match status" value="1"/>
</dbReference>
<evidence type="ECO:0000256" key="5">
    <source>
        <dbReference type="ARBA" id="ARBA00022723"/>
    </source>
</evidence>
<dbReference type="InterPro" id="IPR006133">
    <property type="entry name" value="DNA-dir_DNA_pol_B_exonuc"/>
</dbReference>
<dbReference type="InterPro" id="IPR006134">
    <property type="entry name" value="DNA-dir_DNA_pol_B_multi_dom"/>
</dbReference>
<dbReference type="PANTHER" id="PTHR45812:SF1">
    <property type="entry name" value="DNA POLYMERASE ZETA CATALYTIC SUBUNIT"/>
    <property type="match status" value="1"/>
</dbReference>
<dbReference type="SUPFAM" id="SSF53098">
    <property type="entry name" value="Ribonuclease H-like"/>
    <property type="match status" value="1"/>
</dbReference>
<dbReference type="FunFam" id="1.10.287.690:FF:000002">
    <property type="entry name" value="DNA polymerase zeta"/>
    <property type="match status" value="1"/>
</dbReference>
<feature type="domain" description="DNA-directed DNA polymerase family B exonuclease" evidence="15">
    <location>
        <begin position="3"/>
        <end position="108"/>
    </location>
</feature>
<dbReference type="PANTHER" id="PTHR45812">
    <property type="entry name" value="DNA POLYMERASE ZETA CATALYTIC SUBUNIT"/>
    <property type="match status" value="1"/>
</dbReference>
<comment type="similarity">
    <text evidence="2 13">Belongs to the DNA polymerase type-B family.</text>
</comment>
<dbReference type="HOGENOM" id="CLU_549331_0_0_1"/>
<dbReference type="SUPFAM" id="SSF56672">
    <property type="entry name" value="DNA/RNA polymerases"/>
    <property type="match status" value="1"/>
</dbReference>
<dbReference type="InParanoid" id="A7S2J9"/>
<evidence type="ECO:0000256" key="6">
    <source>
        <dbReference type="ARBA" id="ARBA00022763"/>
    </source>
</evidence>
<keyword evidence="4 13" id="KW-0548">Nucleotidyltransferase</keyword>
<dbReference type="Gene3D" id="3.30.420.10">
    <property type="entry name" value="Ribonuclease H-like superfamily/Ribonuclease H"/>
    <property type="match status" value="1"/>
</dbReference>
<dbReference type="EMBL" id="DS469569">
    <property type="protein sequence ID" value="EDO42056.1"/>
    <property type="molecule type" value="Genomic_DNA"/>
</dbReference>
<comment type="cofactor">
    <cofactor evidence="1">
        <name>[4Fe-4S] cluster</name>
        <dbReference type="ChEBI" id="CHEBI:49883"/>
    </cofactor>
</comment>
<dbReference type="Gene3D" id="1.10.287.690">
    <property type="entry name" value="Helix hairpin bin"/>
    <property type="match status" value="1"/>
</dbReference>
<organism evidence="16 17">
    <name type="scientific">Nematostella vectensis</name>
    <name type="common">Starlet sea anemone</name>
    <dbReference type="NCBI Taxonomy" id="45351"/>
    <lineage>
        <taxon>Eukaryota</taxon>
        <taxon>Metazoa</taxon>
        <taxon>Cnidaria</taxon>
        <taxon>Anthozoa</taxon>
        <taxon>Hexacorallia</taxon>
        <taxon>Actiniaria</taxon>
        <taxon>Edwardsiidae</taxon>
        <taxon>Nematostella</taxon>
    </lineage>
</organism>
<keyword evidence="5" id="KW-0479">Metal-binding</keyword>
<evidence type="ECO:0000256" key="11">
    <source>
        <dbReference type="ARBA" id="ARBA00023204"/>
    </source>
</evidence>
<dbReference type="GO" id="GO:0051536">
    <property type="term" value="F:iron-sulfur cluster binding"/>
    <property type="evidence" value="ECO:0007669"/>
    <property type="project" value="UniProtKB-KW"/>
</dbReference>
<dbReference type="InterPro" id="IPR036397">
    <property type="entry name" value="RNaseH_sf"/>
</dbReference>
<evidence type="ECO:0000256" key="8">
    <source>
        <dbReference type="ARBA" id="ARBA00022932"/>
    </source>
</evidence>
<evidence type="ECO:0000256" key="12">
    <source>
        <dbReference type="ARBA" id="ARBA00049244"/>
    </source>
</evidence>
<dbReference type="Gene3D" id="3.90.1600.10">
    <property type="entry name" value="Palm domain of DNA polymerase"/>
    <property type="match status" value="1"/>
</dbReference>
<dbReference type="AlphaFoldDB" id="A7S2J9"/>
<dbReference type="InterPro" id="IPR043502">
    <property type="entry name" value="DNA/RNA_pol_sf"/>
</dbReference>
<dbReference type="eggNOG" id="KOG0968">
    <property type="taxonomic scope" value="Eukaryota"/>
</dbReference>
<accession>A7S2J9</accession>
<evidence type="ECO:0000256" key="7">
    <source>
        <dbReference type="ARBA" id="ARBA00022833"/>
    </source>
</evidence>
<dbReference type="OMA" id="VESWHAE"/>
<dbReference type="GO" id="GO:0016035">
    <property type="term" value="C:zeta DNA polymerase complex"/>
    <property type="evidence" value="ECO:0007669"/>
    <property type="project" value="InterPro"/>
</dbReference>
<keyword evidence="6" id="KW-0227">DNA damage</keyword>
<dbReference type="EC" id="2.7.7.7" evidence="13"/>
<feature type="non-terminal residue" evidence="16">
    <location>
        <position position="497"/>
    </location>
</feature>
<dbReference type="Pfam" id="PF00136">
    <property type="entry name" value="DNA_pol_B"/>
    <property type="match status" value="1"/>
</dbReference>
<evidence type="ECO:0000313" key="17">
    <source>
        <dbReference type="Proteomes" id="UP000001593"/>
    </source>
</evidence>
<dbReference type="KEGG" id="nve:5513863"/>
<dbReference type="InterPro" id="IPR017964">
    <property type="entry name" value="DNA-dir_DNA_pol_B_CS"/>
</dbReference>
<evidence type="ECO:0000256" key="9">
    <source>
        <dbReference type="ARBA" id="ARBA00023004"/>
    </source>
</evidence>
<dbReference type="InterPro" id="IPR023211">
    <property type="entry name" value="DNA_pol_palm_dom_sf"/>
</dbReference>
<dbReference type="GO" id="GO:0046872">
    <property type="term" value="F:metal ion binding"/>
    <property type="evidence" value="ECO:0007669"/>
    <property type="project" value="UniProtKB-KW"/>
</dbReference>
<evidence type="ECO:0000256" key="4">
    <source>
        <dbReference type="ARBA" id="ARBA00022695"/>
    </source>
</evidence>
<dbReference type="InterPro" id="IPR042087">
    <property type="entry name" value="DNA_pol_B_thumb"/>
</dbReference>
<dbReference type="GO" id="GO:0003677">
    <property type="term" value="F:DNA binding"/>
    <property type="evidence" value="ECO:0007669"/>
    <property type="project" value="UniProtKB-KW"/>
</dbReference>
<dbReference type="InterPro" id="IPR006172">
    <property type="entry name" value="DNA-dir_DNA_pol_B"/>
</dbReference>
<evidence type="ECO:0000256" key="10">
    <source>
        <dbReference type="ARBA" id="ARBA00023014"/>
    </source>
</evidence>
<evidence type="ECO:0000313" key="16">
    <source>
        <dbReference type="EMBL" id="EDO42056.1"/>
    </source>
</evidence>
<dbReference type="STRING" id="45351.A7S2J9"/>
<gene>
    <name evidence="16" type="ORF">NEMVEDRAFT_v1g102086</name>
</gene>
<dbReference type="PROSITE" id="PS00116">
    <property type="entry name" value="DNA_POLYMERASE_B"/>
    <property type="match status" value="1"/>
</dbReference>
<comment type="catalytic activity">
    <reaction evidence="12 13">
        <text>DNA(n) + a 2'-deoxyribonucleoside 5'-triphosphate = DNA(n+1) + diphosphate</text>
        <dbReference type="Rhea" id="RHEA:22508"/>
        <dbReference type="Rhea" id="RHEA-COMP:17339"/>
        <dbReference type="Rhea" id="RHEA-COMP:17340"/>
        <dbReference type="ChEBI" id="CHEBI:33019"/>
        <dbReference type="ChEBI" id="CHEBI:61560"/>
        <dbReference type="ChEBI" id="CHEBI:173112"/>
        <dbReference type="EC" id="2.7.7.7"/>
    </reaction>
</comment>
<dbReference type="Gene3D" id="1.10.132.60">
    <property type="entry name" value="DNA polymerase family B, C-terminal domain"/>
    <property type="match status" value="1"/>
</dbReference>
<dbReference type="PhylomeDB" id="A7S2J9"/>
<keyword evidence="13" id="KW-0235">DNA replication</keyword>
<dbReference type="CDD" id="cd05778">
    <property type="entry name" value="DNA_polB_zeta_exo"/>
    <property type="match status" value="1"/>
</dbReference>
<dbReference type="GO" id="GO:0019985">
    <property type="term" value="P:translesion synthesis"/>
    <property type="evidence" value="ECO:0007669"/>
    <property type="project" value="InterPro"/>
</dbReference>
<keyword evidence="17" id="KW-1185">Reference proteome</keyword>
<evidence type="ECO:0000259" key="14">
    <source>
        <dbReference type="Pfam" id="PF00136"/>
    </source>
</evidence>
<dbReference type="InterPro" id="IPR030559">
    <property type="entry name" value="PolZ_Rev3"/>
</dbReference>
<keyword evidence="7" id="KW-0862">Zinc</keyword>
<evidence type="ECO:0000256" key="3">
    <source>
        <dbReference type="ARBA" id="ARBA00022679"/>
    </source>
</evidence>
<evidence type="ECO:0000256" key="2">
    <source>
        <dbReference type="ARBA" id="ARBA00005755"/>
    </source>
</evidence>
<keyword evidence="11" id="KW-0234">DNA repair</keyword>
<dbReference type="InterPro" id="IPR012337">
    <property type="entry name" value="RNaseH-like_sf"/>
</dbReference>
<evidence type="ECO:0000256" key="13">
    <source>
        <dbReference type="RuleBase" id="RU000442"/>
    </source>
</evidence>
<keyword evidence="9" id="KW-0408">Iron</keyword>
<proteinExistence type="inferred from homology"/>
<dbReference type="GO" id="GO:0003887">
    <property type="term" value="F:DNA-directed DNA polymerase activity"/>
    <property type="evidence" value="ECO:0007669"/>
    <property type="project" value="UniProtKB-KW"/>
</dbReference>
<keyword evidence="8 13" id="KW-0239">DNA-directed DNA polymerase</keyword>
<protein>
    <recommendedName>
        <fullName evidence="13">DNA polymerase</fullName>
        <ecNumber evidence="13">2.7.7.7</ecNumber>
    </recommendedName>
</protein>
<keyword evidence="13" id="KW-0238">DNA-binding</keyword>
<keyword evidence="10" id="KW-0411">Iron-sulfur</keyword>